<evidence type="ECO:0000259" key="1">
    <source>
        <dbReference type="Pfam" id="PF25164"/>
    </source>
</evidence>
<dbReference type="EMBL" id="UFYD01000001">
    <property type="protein sequence ID" value="STD00554.1"/>
    <property type="molecule type" value="Genomic_DNA"/>
</dbReference>
<dbReference type="InterPro" id="IPR057253">
    <property type="entry name" value="CoiA-like_N"/>
</dbReference>
<name>A0A7Z7LV52_9FLAO</name>
<comment type="caution">
    <text evidence="2">The sequence shown here is derived from an EMBL/GenBank/DDBJ whole genome shotgun (WGS) entry which is preliminary data.</text>
</comment>
<gene>
    <name evidence="2" type="ORF">NCTC10588_01497</name>
</gene>
<protein>
    <submittedName>
        <fullName evidence="2">Competence protein</fullName>
    </submittedName>
</protein>
<accession>A0A7Z7LV52</accession>
<proteinExistence type="predicted"/>
<reference evidence="2 3" key="1">
    <citation type="submission" date="2018-06" db="EMBL/GenBank/DDBJ databases">
        <authorList>
            <consortium name="Pathogen Informatics"/>
            <person name="Doyle S."/>
        </authorList>
    </citation>
    <scope>NUCLEOTIDE SEQUENCE [LARGE SCALE GENOMIC DNA]</scope>
    <source>
        <strain evidence="2 3">NCTC10588</strain>
    </source>
</reference>
<evidence type="ECO:0000313" key="3">
    <source>
        <dbReference type="Proteomes" id="UP000254876"/>
    </source>
</evidence>
<evidence type="ECO:0000313" key="2">
    <source>
        <dbReference type="EMBL" id="STD00554.1"/>
    </source>
</evidence>
<sequence>MRFALVDNKRTEPESGLKGICPACSEIVIARCGEQRIHHWAHKSKKICIGFREKETEWHRSWKNRFKDEWQEVRKQNTLTGEIHIVDICTDTGYVIEFQHSFINPTERKSREDFNENMIWIVDGNRLKTDYDRFLKGKAGFKSFESKGVYQIEYPEKCFPKNWINSKVPVIFDFKGGEIKDVQNNLYCLFAGRTEGKAIIAELSKKSFIESVIDGRWKKKILSFMNKLDCKNQMWENNKAIEQKKVDDMINNIPDFPINIDQVLKRDRLD</sequence>
<dbReference type="Pfam" id="PF25164">
    <property type="entry name" value="CoiA_N"/>
    <property type="match status" value="1"/>
</dbReference>
<organism evidence="2 3">
    <name type="scientific">Elizabethkingia anophelis</name>
    <dbReference type="NCBI Taxonomy" id="1117645"/>
    <lineage>
        <taxon>Bacteria</taxon>
        <taxon>Pseudomonadati</taxon>
        <taxon>Bacteroidota</taxon>
        <taxon>Flavobacteriia</taxon>
        <taxon>Flavobacteriales</taxon>
        <taxon>Weeksellaceae</taxon>
        <taxon>Elizabethkingia</taxon>
    </lineage>
</organism>
<feature type="domain" description="Competence protein CoiA-like N-terminal" evidence="1">
    <location>
        <begin position="20"/>
        <end position="48"/>
    </location>
</feature>
<dbReference type="AlphaFoldDB" id="A0A7Z7LV52"/>
<dbReference type="Proteomes" id="UP000254876">
    <property type="component" value="Unassembled WGS sequence"/>
</dbReference>
<dbReference type="RefSeq" id="WP_115172463.1">
    <property type="nucleotide sequence ID" value="NZ_CP077750.1"/>
</dbReference>